<proteinExistence type="predicted"/>
<protein>
    <submittedName>
        <fullName evidence="2">Uncharacterized protein</fullName>
    </submittedName>
</protein>
<organism evidence="2">
    <name type="scientific">hydrocarbon metagenome</name>
    <dbReference type="NCBI Taxonomy" id="938273"/>
    <lineage>
        <taxon>unclassified sequences</taxon>
        <taxon>metagenomes</taxon>
        <taxon>ecological metagenomes</taxon>
    </lineage>
</organism>
<evidence type="ECO:0000256" key="1">
    <source>
        <dbReference type="SAM" id="Phobius"/>
    </source>
</evidence>
<keyword evidence="1" id="KW-0472">Membrane</keyword>
<keyword evidence="1" id="KW-1133">Transmembrane helix</keyword>
<reference evidence="2" key="1">
    <citation type="journal article" date="2015" name="Proc. Natl. Acad. Sci. U.S.A.">
        <title>Networks of energetic and metabolic interactions define dynamics in microbial communities.</title>
        <authorList>
            <person name="Embree M."/>
            <person name="Liu J.K."/>
            <person name="Al-Bassam M.M."/>
            <person name="Zengler K."/>
        </authorList>
    </citation>
    <scope>NUCLEOTIDE SEQUENCE</scope>
</reference>
<feature type="transmembrane region" description="Helical" evidence="1">
    <location>
        <begin position="36"/>
        <end position="56"/>
    </location>
</feature>
<accession>A0A0W8FKT9</accession>
<keyword evidence="1" id="KW-0812">Transmembrane</keyword>
<name>A0A0W8FKT9_9ZZZZ</name>
<dbReference type="AlphaFoldDB" id="A0A0W8FKT9"/>
<evidence type="ECO:0000313" key="2">
    <source>
        <dbReference type="EMBL" id="KUG21468.1"/>
    </source>
</evidence>
<dbReference type="EMBL" id="LNQE01001062">
    <property type="protein sequence ID" value="KUG21468.1"/>
    <property type="molecule type" value="Genomic_DNA"/>
</dbReference>
<sequence>MTPAPNVLSGGMVKIADTDSSLVTAMVNLLLSMENLLVYYLTLFLRMFLLIIGCNLT</sequence>
<comment type="caution">
    <text evidence="2">The sequence shown here is derived from an EMBL/GenBank/DDBJ whole genome shotgun (WGS) entry which is preliminary data.</text>
</comment>
<gene>
    <name evidence="2" type="ORF">ASZ90_008824</name>
</gene>